<dbReference type="SUPFAM" id="SSF54285">
    <property type="entry name" value="MoaD/ThiS"/>
    <property type="match status" value="1"/>
</dbReference>
<dbReference type="EMBL" id="SDIF01000071">
    <property type="protein sequence ID" value="RXS64404.1"/>
    <property type="molecule type" value="Genomic_DNA"/>
</dbReference>
<dbReference type="InterPro" id="IPR016155">
    <property type="entry name" value="Mopterin_synth/thiamin_S_b"/>
</dbReference>
<accession>A0A4Q1QWU6</accession>
<proteinExistence type="predicted"/>
<dbReference type="Gene3D" id="3.10.20.30">
    <property type="match status" value="1"/>
</dbReference>
<name>A0A4Q1QWU6_9ACTN</name>
<dbReference type="Pfam" id="PF02597">
    <property type="entry name" value="ThiS"/>
    <property type="match status" value="1"/>
</dbReference>
<sequence length="92" mass="9587">MPVTVRIPTVLRSYTAGAAEVSLNTGTVGEAFTALEGDFPGICSRILDDDGKLRRFINVYVEDEDIRGADSLGTVTPDGSKISVIPAVAGGC</sequence>
<dbReference type="AlphaFoldDB" id="A0A4Q1QWU6"/>
<dbReference type="InterPro" id="IPR052045">
    <property type="entry name" value="Sulfur_Carrier/Prot_Modifier"/>
</dbReference>
<dbReference type="InterPro" id="IPR012675">
    <property type="entry name" value="Beta-grasp_dom_sf"/>
</dbReference>
<protein>
    <submittedName>
        <fullName evidence="1">Molybdopterin synthase sulfur carrier subunit</fullName>
    </submittedName>
</protein>
<comment type="caution">
    <text evidence="1">The sequence shown here is derived from an EMBL/GenBank/DDBJ whole genome shotgun (WGS) entry which is preliminary data.</text>
</comment>
<dbReference type="PANTHER" id="PTHR38031">
    <property type="entry name" value="SULFUR CARRIER PROTEIN SLR0821-RELATED"/>
    <property type="match status" value="1"/>
</dbReference>
<gene>
    <name evidence="1" type="ORF">EST54_22380</name>
</gene>
<dbReference type="Proteomes" id="UP000289482">
    <property type="component" value="Unassembled WGS sequence"/>
</dbReference>
<dbReference type="InterPro" id="IPR003749">
    <property type="entry name" value="ThiS/MoaD-like"/>
</dbReference>
<dbReference type="RefSeq" id="WP_129249526.1">
    <property type="nucleotide sequence ID" value="NZ_JABZEL010000019.1"/>
</dbReference>
<dbReference type="GeneID" id="95780661"/>
<evidence type="ECO:0000313" key="2">
    <source>
        <dbReference type="Proteomes" id="UP000289482"/>
    </source>
</evidence>
<reference evidence="1 2" key="1">
    <citation type="submission" date="2019-01" db="EMBL/GenBank/DDBJ databases">
        <title>Draft genome sequences of the type strain Streptomyces sioyaensis DSM 40032 and its novel strain, TM32, a thermotolerant antibiotics-producing actinobacterium.</title>
        <authorList>
            <person name="Nakaew N."/>
            <person name="Lumyong S."/>
            <person name="Sloan W.T."/>
            <person name="Sungthong R."/>
        </authorList>
    </citation>
    <scope>NUCLEOTIDE SEQUENCE [LARGE SCALE GENOMIC DNA]</scope>
    <source>
        <strain evidence="1 2">DSM 40032</strain>
    </source>
</reference>
<dbReference type="PANTHER" id="PTHR38031:SF1">
    <property type="entry name" value="SULFUR CARRIER PROTEIN CYSO"/>
    <property type="match status" value="1"/>
</dbReference>
<evidence type="ECO:0000313" key="1">
    <source>
        <dbReference type="EMBL" id="RXS64404.1"/>
    </source>
</evidence>
<organism evidence="1 2">
    <name type="scientific">Streptomyces sioyaensis</name>
    <dbReference type="NCBI Taxonomy" id="67364"/>
    <lineage>
        <taxon>Bacteria</taxon>
        <taxon>Bacillati</taxon>
        <taxon>Actinomycetota</taxon>
        <taxon>Actinomycetes</taxon>
        <taxon>Kitasatosporales</taxon>
        <taxon>Streptomycetaceae</taxon>
        <taxon>Streptomyces</taxon>
    </lineage>
</organism>
<keyword evidence="2" id="KW-1185">Reference proteome</keyword>